<evidence type="ECO:0000256" key="2">
    <source>
        <dbReference type="ARBA" id="ARBA00022490"/>
    </source>
</evidence>
<dbReference type="PANTHER" id="PTHR24214:SF38">
    <property type="entry name" value="PDZ AND LIM DOMAIN PROTEIN ZASP-RELATED"/>
    <property type="match status" value="1"/>
</dbReference>
<dbReference type="SUPFAM" id="SSF50156">
    <property type="entry name" value="PDZ domain-like"/>
    <property type="match status" value="1"/>
</dbReference>
<dbReference type="RefSeq" id="XP_034105941.1">
    <property type="nucleotide sequence ID" value="XM_034250050.2"/>
</dbReference>
<dbReference type="Gene3D" id="2.30.42.10">
    <property type="match status" value="1"/>
</dbReference>
<dbReference type="GO" id="GO:0031941">
    <property type="term" value="C:filamentous actin"/>
    <property type="evidence" value="ECO:0007669"/>
    <property type="project" value="TreeGrafter"/>
</dbReference>
<dbReference type="SMART" id="SM00228">
    <property type="entry name" value="PDZ"/>
    <property type="match status" value="1"/>
</dbReference>
<dbReference type="GeneID" id="117569048"/>
<proteinExistence type="predicted"/>
<dbReference type="InterPro" id="IPR050604">
    <property type="entry name" value="PDZ-LIM_domain"/>
</dbReference>
<dbReference type="PROSITE" id="PS50106">
    <property type="entry name" value="PDZ"/>
    <property type="match status" value="1"/>
</dbReference>
<keyword evidence="6" id="KW-1185">Reference proteome</keyword>
<dbReference type="OrthoDB" id="44841at2759"/>
<name>A0A6P8WQB7_DROAB</name>
<keyword evidence="2" id="KW-0963">Cytoplasm</keyword>
<keyword evidence="3" id="KW-0862">Zinc</keyword>
<dbReference type="InterPro" id="IPR001478">
    <property type="entry name" value="PDZ"/>
</dbReference>
<dbReference type="InterPro" id="IPR036034">
    <property type="entry name" value="PDZ_sf"/>
</dbReference>
<reference evidence="7" key="1">
    <citation type="submission" date="2025-08" db="UniProtKB">
        <authorList>
            <consortium name="RefSeq"/>
        </authorList>
    </citation>
    <scope>IDENTIFICATION</scope>
    <source>
        <strain evidence="7">15112-1751.03</strain>
        <tissue evidence="7">Whole Adult</tissue>
    </source>
</reference>
<evidence type="ECO:0000313" key="6">
    <source>
        <dbReference type="Proteomes" id="UP000515160"/>
    </source>
</evidence>
<feature type="domain" description="PDZ" evidence="5">
    <location>
        <begin position="35"/>
        <end position="122"/>
    </location>
</feature>
<dbReference type="Proteomes" id="UP000515160">
    <property type="component" value="Chromosome 3"/>
</dbReference>
<feature type="compositionally biased region" description="Basic and acidic residues" evidence="4">
    <location>
        <begin position="253"/>
        <end position="267"/>
    </location>
</feature>
<evidence type="ECO:0000256" key="4">
    <source>
        <dbReference type="SAM" id="MobiDB-lite"/>
    </source>
</evidence>
<dbReference type="GO" id="GO:0030036">
    <property type="term" value="P:actin cytoskeleton organization"/>
    <property type="evidence" value="ECO:0007669"/>
    <property type="project" value="TreeGrafter"/>
</dbReference>
<sequence length="506" mass="56239">MPEPVGILWSMPETKKKAPIIKVSCGIGDTDGFPAFDVESDAYDSKDDTKWGFLITGGAEFHMPLTVFQVTPDGLADKSGIRLGDIILEINEEDASQLTLAQAHERINATPKKVQFLMRNMEEDDPTGMFEAGEEKSIVMRVPKPMPPPKGRVLPTSIELRLLEMQRKLSAIAEIPKILSSTLATVSQSFDSLEAEASYKRKCSYDEDALDYELLEQPESECDSELDESDDVEDDEEDDLVQVQDDDDDDAEDAVHKFKSESLKDATPESDYASEANYATNETSDEPDNGNDYEDDEVGDDEKAVFYLKLPAGADIDADTDNTTRHTEIAARATAQLRADAVKNISSECDSSDLDEDEDEVAKDNNDSDFLSTTYTWNLRNVPKLRINDAEGVCNLTLLSPQLEQHNTIDDTSKVRAATPTPTPASMSTSPSTSARTSTEEAAHSQSQKLLFKLDNLERSWPWADREKIIYKQSTCHLVPRKPLGIVGQRIQLLAKQELQRKDKAQ</sequence>
<feature type="region of interest" description="Disordered" evidence="4">
    <location>
        <begin position="407"/>
        <end position="447"/>
    </location>
</feature>
<dbReference type="GO" id="GO:0051371">
    <property type="term" value="F:muscle alpha-actinin binding"/>
    <property type="evidence" value="ECO:0007669"/>
    <property type="project" value="TreeGrafter"/>
</dbReference>
<keyword evidence="3" id="KW-0479">Metal-binding</keyword>
<dbReference type="GO" id="GO:0061061">
    <property type="term" value="P:muscle structure development"/>
    <property type="evidence" value="ECO:0007669"/>
    <property type="project" value="TreeGrafter"/>
</dbReference>
<dbReference type="PANTHER" id="PTHR24214">
    <property type="entry name" value="PDZ AND LIM DOMAIN PROTEIN ZASP"/>
    <property type="match status" value="1"/>
</dbReference>
<gene>
    <name evidence="7" type="primary">LOC117569048</name>
</gene>
<dbReference type="AlphaFoldDB" id="A0A6P8WQB7"/>
<protein>
    <submittedName>
        <fullName evidence="7">Uncharacterized protein LOC117569048 isoform X1</fullName>
    </submittedName>
</protein>
<evidence type="ECO:0000313" key="7">
    <source>
        <dbReference type="RefSeq" id="XP_034105941.1"/>
    </source>
</evidence>
<evidence type="ECO:0000256" key="1">
    <source>
        <dbReference type="ARBA" id="ARBA00004496"/>
    </source>
</evidence>
<feature type="compositionally biased region" description="Acidic residues" evidence="4">
    <location>
        <begin position="283"/>
        <end position="297"/>
    </location>
</feature>
<keyword evidence="3" id="KW-0440">LIM domain</keyword>
<dbReference type="GO" id="GO:0005912">
    <property type="term" value="C:adherens junction"/>
    <property type="evidence" value="ECO:0007669"/>
    <property type="project" value="TreeGrafter"/>
</dbReference>
<dbReference type="GO" id="GO:0003779">
    <property type="term" value="F:actin binding"/>
    <property type="evidence" value="ECO:0007669"/>
    <property type="project" value="TreeGrafter"/>
</dbReference>
<evidence type="ECO:0000256" key="3">
    <source>
        <dbReference type="ARBA" id="ARBA00023038"/>
    </source>
</evidence>
<feature type="compositionally biased region" description="Low complexity" evidence="4">
    <location>
        <begin position="416"/>
        <end position="437"/>
    </location>
</feature>
<feature type="compositionally biased region" description="Acidic residues" evidence="4">
    <location>
        <begin position="217"/>
        <end position="252"/>
    </location>
</feature>
<evidence type="ECO:0000259" key="5">
    <source>
        <dbReference type="PROSITE" id="PS50106"/>
    </source>
</evidence>
<dbReference type="GO" id="GO:0001725">
    <property type="term" value="C:stress fiber"/>
    <property type="evidence" value="ECO:0007669"/>
    <property type="project" value="TreeGrafter"/>
</dbReference>
<comment type="subcellular location">
    <subcellularLocation>
        <location evidence="1">Cytoplasm</location>
    </subcellularLocation>
</comment>
<dbReference type="Pfam" id="PF00595">
    <property type="entry name" value="PDZ"/>
    <property type="match status" value="1"/>
</dbReference>
<feature type="region of interest" description="Disordered" evidence="4">
    <location>
        <begin position="217"/>
        <end position="297"/>
    </location>
</feature>
<dbReference type="GO" id="GO:0030018">
    <property type="term" value="C:Z disc"/>
    <property type="evidence" value="ECO:0007669"/>
    <property type="project" value="TreeGrafter"/>
</dbReference>
<organism evidence="6 7">
    <name type="scientific">Drosophila albomicans</name>
    <name type="common">Fruit fly</name>
    <dbReference type="NCBI Taxonomy" id="7291"/>
    <lineage>
        <taxon>Eukaryota</taxon>
        <taxon>Metazoa</taxon>
        <taxon>Ecdysozoa</taxon>
        <taxon>Arthropoda</taxon>
        <taxon>Hexapoda</taxon>
        <taxon>Insecta</taxon>
        <taxon>Pterygota</taxon>
        <taxon>Neoptera</taxon>
        <taxon>Endopterygota</taxon>
        <taxon>Diptera</taxon>
        <taxon>Brachycera</taxon>
        <taxon>Muscomorpha</taxon>
        <taxon>Ephydroidea</taxon>
        <taxon>Drosophilidae</taxon>
        <taxon>Drosophila</taxon>
    </lineage>
</organism>
<accession>A0A6P8WQB7</accession>